<dbReference type="OrthoDB" id="5353095at2759"/>
<reference evidence="3 4" key="1">
    <citation type="submission" date="2010-05" db="EMBL/GenBank/DDBJ databases">
        <title>The Genome Sequence of Thecamonas trahens ATCC 50062.</title>
        <authorList>
            <consortium name="The Broad Institute Genome Sequencing Platform"/>
            <person name="Russ C."/>
            <person name="Cuomo C."/>
            <person name="Shea T."/>
            <person name="Young S.K."/>
            <person name="Zeng Q."/>
            <person name="Koehrsen M."/>
            <person name="Haas B."/>
            <person name="Borodovsky M."/>
            <person name="Guigo R."/>
            <person name="Alvarado L."/>
            <person name="Berlin A."/>
            <person name="Bochicchio J."/>
            <person name="Borenstein D."/>
            <person name="Chapman S."/>
            <person name="Chen Z."/>
            <person name="Freedman E."/>
            <person name="Gellesch M."/>
            <person name="Goldberg J."/>
            <person name="Griggs A."/>
            <person name="Gujja S."/>
            <person name="Heilman E."/>
            <person name="Heiman D."/>
            <person name="Hepburn T."/>
            <person name="Howarth C."/>
            <person name="Jen D."/>
            <person name="Larson L."/>
            <person name="Mehta T."/>
            <person name="Park D."/>
            <person name="Pearson M."/>
            <person name="Roberts A."/>
            <person name="Saif S."/>
            <person name="Shenoy N."/>
            <person name="Sisk P."/>
            <person name="Stolte C."/>
            <person name="Sykes S."/>
            <person name="Thomson T."/>
            <person name="Walk T."/>
            <person name="White J."/>
            <person name="Yandava C."/>
            <person name="Burger G."/>
            <person name="Gray M.W."/>
            <person name="Holland P.W.H."/>
            <person name="King N."/>
            <person name="Lang F.B.F."/>
            <person name="Roger A.J."/>
            <person name="Ruiz-Trillo I."/>
            <person name="Lander E."/>
            <person name="Nusbaum C."/>
        </authorList>
    </citation>
    <scope>NUCLEOTIDE SEQUENCE [LARGE SCALE GENOMIC DNA]</scope>
    <source>
        <strain evidence="3 4">ATCC 50062</strain>
    </source>
</reference>
<accession>A0A0L0DCL2</accession>
<evidence type="ECO:0000313" key="3">
    <source>
        <dbReference type="EMBL" id="KNC49058.1"/>
    </source>
</evidence>
<feature type="compositionally biased region" description="Acidic residues" evidence="1">
    <location>
        <begin position="399"/>
        <end position="408"/>
    </location>
</feature>
<evidence type="ECO:0000313" key="4">
    <source>
        <dbReference type="Proteomes" id="UP000054408"/>
    </source>
</evidence>
<dbReference type="InterPro" id="IPR012388">
    <property type="entry name" value="CABLES1/2"/>
</dbReference>
<dbReference type="GeneID" id="25564521"/>
<evidence type="ECO:0000256" key="1">
    <source>
        <dbReference type="SAM" id="MobiDB-lite"/>
    </source>
</evidence>
<dbReference type="Pfam" id="PF00134">
    <property type="entry name" value="Cyclin_N"/>
    <property type="match status" value="1"/>
</dbReference>
<keyword evidence="4" id="KW-1185">Reference proteome</keyword>
<feature type="compositionally biased region" description="Basic residues" evidence="1">
    <location>
        <begin position="67"/>
        <end position="84"/>
    </location>
</feature>
<feature type="compositionally biased region" description="Gly residues" evidence="1">
    <location>
        <begin position="112"/>
        <end position="121"/>
    </location>
</feature>
<feature type="domain" description="Cyclin N-terminal" evidence="2">
    <location>
        <begin position="470"/>
        <end position="575"/>
    </location>
</feature>
<evidence type="ECO:0000259" key="2">
    <source>
        <dbReference type="Pfam" id="PF00134"/>
    </source>
</evidence>
<dbReference type="InterPro" id="IPR006671">
    <property type="entry name" value="Cyclin_N"/>
</dbReference>
<protein>
    <recommendedName>
        <fullName evidence="2">Cyclin N-terminal domain-containing protein</fullName>
    </recommendedName>
</protein>
<dbReference type="EMBL" id="GL349453">
    <property type="protein sequence ID" value="KNC49058.1"/>
    <property type="molecule type" value="Genomic_DNA"/>
</dbReference>
<gene>
    <name evidence="3" type="ORF">AMSG_05017</name>
</gene>
<dbReference type="SUPFAM" id="SSF47954">
    <property type="entry name" value="Cyclin-like"/>
    <property type="match status" value="1"/>
</dbReference>
<feature type="region of interest" description="Disordered" evidence="1">
    <location>
        <begin position="49"/>
        <end position="147"/>
    </location>
</feature>
<feature type="region of interest" description="Disordered" evidence="1">
    <location>
        <begin position="364"/>
        <end position="410"/>
    </location>
</feature>
<feature type="compositionally biased region" description="Basic and acidic residues" evidence="1">
    <location>
        <begin position="378"/>
        <end position="398"/>
    </location>
</feature>
<dbReference type="PANTHER" id="PTHR22896:SF0">
    <property type="entry name" value="CYCLIN N-TERMINAL DOMAIN-CONTAINING PROTEIN"/>
    <property type="match status" value="1"/>
</dbReference>
<dbReference type="GO" id="GO:0051726">
    <property type="term" value="P:regulation of cell cycle"/>
    <property type="evidence" value="ECO:0007669"/>
    <property type="project" value="InterPro"/>
</dbReference>
<dbReference type="InterPro" id="IPR036915">
    <property type="entry name" value="Cyclin-like_sf"/>
</dbReference>
<dbReference type="eggNOG" id="KOG4164">
    <property type="taxonomic scope" value="Eukaryota"/>
</dbReference>
<dbReference type="STRING" id="461836.A0A0L0DCL2"/>
<proteinExistence type="predicted"/>
<organism evidence="3 4">
    <name type="scientific">Thecamonas trahens ATCC 50062</name>
    <dbReference type="NCBI Taxonomy" id="461836"/>
    <lineage>
        <taxon>Eukaryota</taxon>
        <taxon>Apusozoa</taxon>
        <taxon>Apusomonadida</taxon>
        <taxon>Apusomonadidae</taxon>
        <taxon>Thecamonas</taxon>
    </lineage>
</organism>
<dbReference type="RefSeq" id="XP_013758091.1">
    <property type="nucleotide sequence ID" value="XM_013902637.1"/>
</dbReference>
<dbReference type="AlphaFoldDB" id="A0A0L0DCL2"/>
<name>A0A0L0DCL2_THETB</name>
<dbReference type="Proteomes" id="UP000054408">
    <property type="component" value="Unassembled WGS sequence"/>
</dbReference>
<sequence>MGHDPELASVIGVEGELESGPVTPRIVTFAVETQEVDADGEVDVVALAPGGSGERTAAGVGLPPGTAHRHRGARGLGAVHHRRQSPAQRRLASRRASPGMSRSASRDREFGPPGGGVGSVSGGPVVASAGAGGSGGSGESLPGQVRPAPIAPSQANVFKAAAIKFLVGIKLGTRSHGTRYWGDVETLAQGRSGEGEGRAGAEPGIRSLMADDGLVEVRKSQAVHSHNVVSIRSLQRSRQVSLLGSMMSNCRIFFSVPFSEETSGATDGGDNLIWCMYIGPILHSPPFALFSVIKSDSKLRVRTAGMGGSGSGPGGLAGGGELDEVDHSWLFLRKKRAASHRDLLRPVWVGKTFERLCGDDDGGGWSAASGVSGSGGGNEREMHERRISDDGGSGHESEGGDDAGEEADGGGVAKSGYDPYFLDNPSLRSGTERVLYQLPGLMISVVPYVAPKELKRQLNEQFRQRHEELHPSLTLGRIRGLKRTMLGVASEVGLDLSTVALAYVYFEKLIIAGKAVGATLKLLGAACLLLAEKFNGRKAGEYNALLDALSRAFSVSMRYVMRTEFRVMIQLEFALHVQVQEALPHLTRLCSDLKKDISEFGPFSPFQLAYLRAFYSTS</sequence>
<dbReference type="PANTHER" id="PTHR22896">
    <property type="entry name" value="CDK5 AND ABL1 ENZYME SUBSTRATE 1"/>
    <property type="match status" value="1"/>
</dbReference>
<dbReference type="Gene3D" id="1.10.472.10">
    <property type="entry name" value="Cyclin-like"/>
    <property type="match status" value="2"/>
</dbReference>